<dbReference type="OrthoDB" id="2192888at2759"/>
<name>A0A4D9DJZ9_9SAUR</name>
<comment type="caution">
    <text evidence="2">The sequence shown here is derived from an EMBL/GenBank/DDBJ whole genome shotgun (WGS) entry which is preliminary data.</text>
</comment>
<dbReference type="STRING" id="55544.A0A4D9DJZ9"/>
<dbReference type="GO" id="GO:0016757">
    <property type="term" value="F:glycosyltransferase activity"/>
    <property type="evidence" value="ECO:0007669"/>
    <property type="project" value="UniProtKB-KW"/>
</dbReference>
<dbReference type="PANTHER" id="PTHR48287:SF1">
    <property type="entry name" value="ARM REPEAT SUPERFAMILY PROTEIN"/>
    <property type="match status" value="1"/>
</dbReference>
<reference evidence="2 3" key="2">
    <citation type="submission" date="2019-04" db="EMBL/GenBank/DDBJ databases">
        <title>The genome sequence of big-headed turtle.</title>
        <authorList>
            <person name="Gong S."/>
        </authorList>
    </citation>
    <scope>NUCLEOTIDE SEQUENCE [LARGE SCALE GENOMIC DNA]</scope>
    <source>
        <strain evidence="2">DO16091913</strain>
        <tissue evidence="2">Muscle</tissue>
    </source>
</reference>
<accession>A0A4D9DJZ9</accession>
<dbReference type="InterPro" id="IPR052087">
    <property type="entry name" value="RRP12"/>
</dbReference>
<proteinExistence type="predicted"/>
<protein>
    <submittedName>
        <fullName evidence="2">Amidophosphoribosyltransferase</fullName>
    </submittedName>
</protein>
<dbReference type="PANTHER" id="PTHR48287">
    <property type="entry name" value="ARM REPEAT SUPERFAMILY PROTEIN"/>
    <property type="match status" value="1"/>
</dbReference>
<keyword evidence="2" id="KW-0328">Glycosyltransferase</keyword>
<keyword evidence="3" id="KW-1185">Reference proteome</keyword>
<dbReference type="Proteomes" id="UP000297703">
    <property type="component" value="Unassembled WGS sequence"/>
</dbReference>
<sequence length="79" mass="9184">MRRHFRMKLRNLFTKFIRKFGFELVRGLLPAEYHKVLLNIRKAEARSRKQRALKQAAAASEEEAPAQPRGDRYSGEGSP</sequence>
<feature type="region of interest" description="Disordered" evidence="1">
    <location>
        <begin position="49"/>
        <end position="79"/>
    </location>
</feature>
<dbReference type="AlphaFoldDB" id="A0A4D9DJZ9"/>
<gene>
    <name evidence="2" type="ORF">DR999_PMT23149</name>
</gene>
<organism evidence="2 3">
    <name type="scientific">Platysternon megacephalum</name>
    <name type="common">big-headed turtle</name>
    <dbReference type="NCBI Taxonomy" id="55544"/>
    <lineage>
        <taxon>Eukaryota</taxon>
        <taxon>Metazoa</taxon>
        <taxon>Chordata</taxon>
        <taxon>Craniata</taxon>
        <taxon>Vertebrata</taxon>
        <taxon>Euteleostomi</taxon>
        <taxon>Archelosauria</taxon>
        <taxon>Testudinata</taxon>
        <taxon>Testudines</taxon>
        <taxon>Cryptodira</taxon>
        <taxon>Durocryptodira</taxon>
        <taxon>Testudinoidea</taxon>
        <taxon>Platysternidae</taxon>
        <taxon>Platysternon</taxon>
    </lineage>
</organism>
<evidence type="ECO:0000256" key="1">
    <source>
        <dbReference type="SAM" id="MobiDB-lite"/>
    </source>
</evidence>
<reference evidence="2 3" key="1">
    <citation type="submission" date="2019-04" db="EMBL/GenBank/DDBJ databases">
        <title>Draft genome of the big-headed turtle Platysternon megacephalum.</title>
        <authorList>
            <person name="Gong S."/>
        </authorList>
    </citation>
    <scope>NUCLEOTIDE SEQUENCE [LARGE SCALE GENOMIC DNA]</scope>
    <source>
        <strain evidence="2">DO16091913</strain>
        <tissue evidence="2">Muscle</tissue>
    </source>
</reference>
<keyword evidence="2" id="KW-0808">Transferase</keyword>
<evidence type="ECO:0000313" key="2">
    <source>
        <dbReference type="EMBL" id="TFJ95332.1"/>
    </source>
</evidence>
<feature type="compositionally biased region" description="Basic and acidic residues" evidence="1">
    <location>
        <begin position="69"/>
        <end position="79"/>
    </location>
</feature>
<dbReference type="EMBL" id="QXTE01009059">
    <property type="protein sequence ID" value="TFJ95332.1"/>
    <property type="molecule type" value="Genomic_DNA"/>
</dbReference>
<evidence type="ECO:0000313" key="3">
    <source>
        <dbReference type="Proteomes" id="UP000297703"/>
    </source>
</evidence>